<feature type="domain" description="UBX" evidence="1">
    <location>
        <begin position="1"/>
        <end position="80"/>
    </location>
</feature>
<dbReference type="Proteomes" id="UP000298061">
    <property type="component" value="Unassembled WGS sequence"/>
</dbReference>
<dbReference type="SUPFAM" id="SSF54236">
    <property type="entry name" value="Ubiquitin-like"/>
    <property type="match status" value="1"/>
</dbReference>
<dbReference type="Gene3D" id="3.10.20.90">
    <property type="entry name" value="Phosphatidylinositol 3-kinase Catalytic Subunit, Chain A, domain 1"/>
    <property type="match status" value="1"/>
</dbReference>
<dbReference type="OrthoDB" id="1026733at2759"/>
<comment type="caution">
    <text evidence="2">The sequence shown here is derived from an EMBL/GenBank/DDBJ whole genome shotgun (WGS) entry which is preliminary data.</text>
</comment>
<accession>A0A4Y9ZFM9</accession>
<dbReference type="AlphaFoldDB" id="A0A4Y9ZFM9"/>
<evidence type="ECO:0000259" key="1">
    <source>
        <dbReference type="PROSITE" id="PS50033"/>
    </source>
</evidence>
<dbReference type="Pfam" id="PF00789">
    <property type="entry name" value="UBX"/>
    <property type="match status" value="1"/>
</dbReference>
<dbReference type="EMBL" id="SFCI01002738">
    <property type="protein sequence ID" value="TFY73566.1"/>
    <property type="molecule type" value="Genomic_DNA"/>
</dbReference>
<dbReference type="InterPro" id="IPR001012">
    <property type="entry name" value="UBX_dom"/>
</dbReference>
<gene>
    <name evidence="2" type="ORF">EWM64_g10447</name>
</gene>
<feature type="non-terminal residue" evidence="2">
    <location>
        <position position="1"/>
    </location>
</feature>
<name>A0A4Y9ZFM9_9AGAM</name>
<proteinExistence type="predicted"/>
<dbReference type="InterPro" id="IPR029071">
    <property type="entry name" value="Ubiquitin-like_domsf"/>
</dbReference>
<protein>
    <recommendedName>
        <fullName evidence="1">UBX domain-containing protein</fullName>
    </recommendedName>
</protein>
<reference evidence="2 3" key="1">
    <citation type="submission" date="2019-02" db="EMBL/GenBank/DDBJ databases">
        <title>Genome sequencing of the rare red list fungi Hericium alpestre (H. flagellum).</title>
        <authorList>
            <person name="Buettner E."/>
            <person name="Kellner H."/>
        </authorList>
    </citation>
    <scope>NUCLEOTIDE SEQUENCE [LARGE SCALE GENOMIC DNA]</scope>
    <source>
        <strain evidence="2 3">DSM 108284</strain>
    </source>
</reference>
<dbReference type="PROSITE" id="PS50033">
    <property type="entry name" value="UBX"/>
    <property type="match status" value="1"/>
</dbReference>
<organism evidence="2 3">
    <name type="scientific">Hericium alpestre</name>
    <dbReference type="NCBI Taxonomy" id="135208"/>
    <lineage>
        <taxon>Eukaryota</taxon>
        <taxon>Fungi</taxon>
        <taxon>Dikarya</taxon>
        <taxon>Basidiomycota</taxon>
        <taxon>Agaricomycotina</taxon>
        <taxon>Agaricomycetes</taxon>
        <taxon>Russulales</taxon>
        <taxon>Hericiaceae</taxon>
        <taxon>Hericium</taxon>
    </lineage>
</organism>
<keyword evidence="3" id="KW-1185">Reference proteome</keyword>
<evidence type="ECO:0000313" key="2">
    <source>
        <dbReference type="EMBL" id="TFY73566.1"/>
    </source>
</evidence>
<sequence>LRIGVRLPDGQRVIRGFARADTVGALYCVVDTALVPVDPLADPEDEAQETEIGLQELIAGSGQEADRWWGFKLFLAYPRREIKWDADVQLGSIDGLERGGQVVVEKVNGEHAAVAATAGGDPDGYDTEESE</sequence>
<dbReference type="STRING" id="135208.A0A4Y9ZFM9"/>
<evidence type="ECO:0000313" key="3">
    <source>
        <dbReference type="Proteomes" id="UP000298061"/>
    </source>
</evidence>